<protein>
    <submittedName>
        <fullName evidence="1">Uncharacterized protein</fullName>
    </submittedName>
</protein>
<organism evidence="1 2">
    <name type="scientific">Cohnella hashimotonis</name>
    <dbReference type="NCBI Taxonomy" id="2826895"/>
    <lineage>
        <taxon>Bacteria</taxon>
        <taxon>Bacillati</taxon>
        <taxon>Bacillota</taxon>
        <taxon>Bacilli</taxon>
        <taxon>Bacillales</taxon>
        <taxon>Paenibacillaceae</taxon>
        <taxon>Cohnella</taxon>
    </lineage>
</organism>
<evidence type="ECO:0000313" key="1">
    <source>
        <dbReference type="EMBL" id="MDI4644441.1"/>
    </source>
</evidence>
<comment type="caution">
    <text evidence="1">The sequence shown here is derived from an EMBL/GenBank/DDBJ whole genome shotgun (WGS) entry which is preliminary data.</text>
</comment>
<dbReference type="RefSeq" id="WP_282907443.1">
    <property type="nucleotide sequence ID" value="NZ_JAGRPV010000001.1"/>
</dbReference>
<accession>A0ABT6TC87</accession>
<dbReference type="Proteomes" id="UP001161691">
    <property type="component" value="Unassembled WGS sequence"/>
</dbReference>
<name>A0ABT6TC87_9BACL</name>
<keyword evidence="2" id="KW-1185">Reference proteome</keyword>
<proteinExistence type="predicted"/>
<gene>
    <name evidence="1" type="ORF">KB449_05675</name>
</gene>
<sequence>MMGTGSELLKDVTAWTGTSTMNLNDFKYNTWMNQSGSVGLKLGSLPDHEIVLLQIVQLERFPDTDAVKTKQKYTLPFANE</sequence>
<reference evidence="1" key="1">
    <citation type="submission" date="2023-04" db="EMBL/GenBank/DDBJ databases">
        <title>Comparative genomic analysis of Cohnella hashimotonis sp. nov., isolated from the International Space Station.</title>
        <authorList>
            <person name="Venkateswaran K."/>
            <person name="Simpson A."/>
        </authorList>
    </citation>
    <scope>NUCLEOTIDE SEQUENCE</scope>
    <source>
        <strain evidence="1">F6_2S_P_1</strain>
    </source>
</reference>
<evidence type="ECO:0000313" key="2">
    <source>
        <dbReference type="Proteomes" id="UP001161691"/>
    </source>
</evidence>
<dbReference type="EMBL" id="JAGRPV010000001">
    <property type="protein sequence ID" value="MDI4644441.1"/>
    <property type="molecule type" value="Genomic_DNA"/>
</dbReference>